<keyword evidence="5" id="KW-0677">Repeat</keyword>
<dbReference type="SUPFAM" id="SSF57850">
    <property type="entry name" value="RING/U-box"/>
    <property type="match status" value="2"/>
</dbReference>
<dbReference type="GO" id="GO:0008270">
    <property type="term" value="F:zinc ion binding"/>
    <property type="evidence" value="ECO:0007669"/>
    <property type="project" value="UniProtKB-KW"/>
</dbReference>
<gene>
    <name evidence="10" type="primary">YKR017C</name>
    <name evidence="10" type="ORF">ATY40_BA7500896</name>
</gene>
<feature type="domain" description="RING-type" evidence="9">
    <location>
        <begin position="116"/>
        <end position="343"/>
    </location>
</feature>
<dbReference type="SMART" id="SM00647">
    <property type="entry name" value="IBR"/>
    <property type="match status" value="2"/>
</dbReference>
<evidence type="ECO:0000256" key="2">
    <source>
        <dbReference type="ARBA" id="ARBA00012251"/>
    </source>
</evidence>
<evidence type="ECO:0000259" key="9">
    <source>
        <dbReference type="PROSITE" id="PS51873"/>
    </source>
</evidence>
<dbReference type="OrthoDB" id="10009520at2759"/>
<dbReference type="Gene3D" id="3.30.40.10">
    <property type="entry name" value="Zinc/RING finger domain, C3HC4 (zinc finger)"/>
    <property type="match status" value="1"/>
</dbReference>
<dbReference type="InterPro" id="IPR013083">
    <property type="entry name" value="Znf_RING/FYVE/PHD"/>
</dbReference>
<evidence type="ECO:0000256" key="1">
    <source>
        <dbReference type="ARBA" id="ARBA00001798"/>
    </source>
</evidence>
<dbReference type="InterPro" id="IPR044066">
    <property type="entry name" value="TRIAD_supradom"/>
</dbReference>
<evidence type="ECO:0000313" key="10">
    <source>
        <dbReference type="EMBL" id="ANZ74682.1"/>
    </source>
</evidence>
<dbReference type="Proteomes" id="UP000094565">
    <property type="component" value="Chromosome 1"/>
</dbReference>
<dbReference type="GO" id="GO:0061630">
    <property type="term" value="F:ubiquitin protein ligase activity"/>
    <property type="evidence" value="ECO:0007669"/>
    <property type="project" value="UniProtKB-EC"/>
</dbReference>
<dbReference type="FunFam" id="1.20.120.1750:FF:000002">
    <property type="entry name" value="RBR-type E3 ubiquitin transferase"/>
    <property type="match status" value="1"/>
</dbReference>
<dbReference type="Pfam" id="PF22191">
    <property type="entry name" value="IBR_1"/>
    <property type="match status" value="1"/>
</dbReference>
<dbReference type="CDD" id="cd20356">
    <property type="entry name" value="Rcat_RBR_HHARI-like"/>
    <property type="match status" value="1"/>
</dbReference>
<dbReference type="PROSITE" id="PS51873">
    <property type="entry name" value="TRIAD"/>
    <property type="match status" value="1"/>
</dbReference>
<keyword evidence="8" id="KW-0862">Zinc</keyword>
<dbReference type="GO" id="GO:0016567">
    <property type="term" value="P:protein ubiquitination"/>
    <property type="evidence" value="ECO:0007669"/>
    <property type="project" value="InterPro"/>
</dbReference>
<proteinExistence type="predicted"/>
<evidence type="ECO:0000256" key="4">
    <source>
        <dbReference type="ARBA" id="ARBA00022723"/>
    </source>
</evidence>
<evidence type="ECO:0000256" key="7">
    <source>
        <dbReference type="ARBA" id="ARBA00022786"/>
    </source>
</evidence>
<dbReference type="Gene3D" id="1.20.120.1750">
    <property type="match status" value="1"/>
</dbReference>
<dbReference type="InterPro" id="IPR031127">
    <property type="entry name" value="E3_UB_ligase_RBR"/>
</dbReference>
<dbReference type="InterPro" id="IPR017907">
    <property type="entry name" value="Znf_RING_CS"/>
</dbReference>
<protein>
    <recommendedName>
        <fullName evidence="2">RBR-type E3 ubiquitin transferase</fullName>
        <ecNumber evidence="2">2.3.2.31</ecNumber>
    </recommendedName>
</protein>
<dbReference type="InterPro" id="IPR002867">
    <property type="entry name" value="IBR_dom"/>
</dbReference>
<evidence type="ECO:0000256" key="8">
    <source>
        <dbReference type="ARBA" id="ARBA00022833"/>
    </source>
</evidence>
<keyword evidence="3" id="KW-0808">Transferase</keyword>
<evidence type="ECO:0000256" key="6">
    <source>
        <dbReference type="ARBA" id="ARBA00022771"/>
    </source>
</evidence>
<organism evidence="10 11">
    <name type="scientific">Komagataella pastoris</name>
    <name type="common">Yeast</name>
    <name type="synonym">Pichia pastoris</name>
    <dbReference type="NCBI Taxonomy" id="4922"/>
    <lineage>
        <taxon>Eukaryota</taxon>
        <taxon>Fungi</taxon>
        <taxon>Dikarya</taxon>
        <taxon>Ascomycota</taxon>
        <taxon>Saccharomycotina</taxon>
        <taxon>Pichiomycetes</taxon>
        <taxon>Pichiales</taxon>
        <taxon>Pichiaceae</taxon>
        <taxon>Komagataella</taxon>
    </lineage>
</organism>
<dbReference type="EC" id="2.3.2.31" evidence="2"/>
<evidence type="ECO:0000313" key="11">
    <source>
        <dbReference type="Proteomes" id="UP000094565"/>
    </source>
</evidence>
<name>A0A1B2J9P2_PICPA</name>
<dbReference type="AlphaFoldDB" id="A0A1B2J9P2"/>
<comment type="catalytic activity">
    <reaction evidence="1">
        <text>[E2 ubiquitin-conjugating enzyme]-S-ubiquitinyl-L-cysteine + [acceptor protein]-L-lysine = [E2 ubiquitin-conjugating enzyme]-L-cysteine + [acceptor protein]-N(6)-ubiquitinyl-L-lysine.</text>
        <dbReference type="EC" id="2.3.2.31"/>
    </reaction>
</comment>
<dbReference type="CDD" id="cd20346">
    <property type="entry name" value="BRcat_RBR_ANKIB1"/>
    <property type="match status" value="1"/>
</dbReference>
<evidence type="ECO:0000256" key="3">
    <source>
        <dbReference type="ARBA" id="ARBA00022679"/>
    </source>
</evidence>
<accession>A0A1B2J9P2</accession>
<keyword evidence="6" id="KW-0863">Zinc-finger</keyword>
<evidence type="ECO:0000256" key="5">
    <source>
        <dbReference type="ARBA" id="ARBA00022737"/>
    </source>
</evidence>
<sequence>MTTSDYNDSEEELDLSEDELEIDLEDLHITSQDSQVEFLFKSLTSDVLWITIIEKADHVAAFMGMTRDECLVLLQHYNWKEDKVLDDFLSLGDEIKVSKGLALSNKPGHSRPLHSSSKTCAICCEQADEMFHLKQCFHEYCVKCYTRYLSDKLRQQDSLILCMEPSCSISVSFEDLKALDSKFSAKDHKPLYDIMISNIAKNYVESNPKLKWCPAPDCTGIVQFDGFNDFEIGTLKEYLDSHNLPIVNCPYDHSFCFACSYEDHDPIPCYVAKNWIRKSKDDSETANWIDINTKQCPKCDAVIEKNGGCNHMTCKKCTYQFCWICLQDWPLHGTAYYNCSRYDASAIKEMHQKQQTTKLSLKRYLHYYKFYISHELSAHQDNDLFQSIESRIQEMQEDMGISWIDCQFYRTAMKLLIKSRKVLKWSYALLYYCEANNYVYIVETNQSFLSNSIEDLSHLFQLTDPKCIVRERLQFINLSNSMKKREAALVEIIQEGLKNQLLKVT</sequence>
<dbReference type="Pfam" id="PF01485">
    <property type="entry name" value="IBR"/>
    <property type="match status" value="1"/>
</dbReference>
<dbReference type="PROSITE" id="PS00518">
    <property type="entry name" value="ZF_RING_1"/>
    <property type="match status" value="1"/>
</dbReference>
<dbReference type="PANTHER" id="PTHR11685">
    <property type="entry name" value="RBR FAMILY RING FINGER AND IBR DOMAIN-CONTAINING"/>
    <property type="match status" value="1"/>
</dbReference>
<keyword evidence="11" id="KW-1185">Reference proteome</keyword>
<reference evidence="10 11" key="1">
    <citation type="submission" date="2016-02" db="EMBL/GenBank/DDBJ databases">
        <title>Comparative genomic and transcriptomic foundation for Pichia pastoris.</title>
        <authorList>
            <person name="Love K.R."/>
            <person name="Shah K.A."/>
            <person name="Whittaker C.A."/>
            <person name="Wu J."/>
            <person name="Bartlett M.C."/>
            <person name="Ma D."/>
            <person name="Leeson R.L."/>
            <person name="Priest M."/>
            <person name="Young S.K."/>
            <person name="Love J.C."/>
        </authorList>
    </citation>
    <scope>NUCLEOTIDE SEQUENCE [LARGE SCALE GENOMIC DNA]</scope>
    <source>
        <strain evidence="10 11">ATCC 28485</strain>
    </source>
</reference>
<dbReference type="EMBL" id="CP014584">
    <property type="protein sequence ID" value="ANZ74682.1"/>
    <property type="molecule type" value="Genomic_DNA"/>
</dbReference>
<keyword evidence="7" id="KW-0833">Ubl conjugation pathway</keyword>
<keyword evidence="4" id="KW-0479">Metal-binding</keyword>